<reference evidence="1" key="1">
    <citation type="submission" date="2019-08" db="EMBL/GenBank/DDBJ databases">
        <authorList>
            <person name="Kucharzyk K."/>
            <person name="Murdoch R.W."/>
            <person name="Higgins S."/>
            <person name="Loffler F."/>
        </authorList>
    </citation>
    <scope>NUCLEOTIDE SEQUENCE</scope>
</reference>
<proteinExistence type="predicted"/>
<accession>A0A644VPE7</accession>
<evidence type="ECO:0000313" key="1">
    <source>
        <dbReference type="EMBL" id="MPL93258.1"/>
    </source>
</evidence>
<dbReference type="EMBL" id="VSSQ01000386">
    <property type="protein sequence ID" value="MPL93258.1"/>
    <property type="molecule type" value="Genomic_DNA"/>
</dbReference>
<gene>
    <name evidence="1" type="ORF">SDC9_39384</name>
</gene>
<dbReference type="AlphaFoldDB" id="A0A644VPE7"/>
<sequence length="144" mass="14914">MNALKKKTLALILASVLALGGSAWAFNLGDLIGVVGGGFVVSAIAGPINDFINTITLNRGAKVEGHTKVVPIVSIGSGTHIGAAQVAGPRGDAINGTKAVAQIEATFQNRLRVKILVPIDSENPIQRFRRVQGVGVSAIIDLRL</sequence>
<name>A0A644VPE7_9ZZZZ</name>
<organism evidence="1">
    <name type="scientific">bioreactor metagenome</name>
    <dbReference type="NCBI Taxonomy" id="1076179"/>
    <lineage>
        <taxon>unclassified sequences</taxon>
        <taxon>metagenomes</taxon>
        <taxon>ecological metagenomes</taxon>
    </lineage>
</organism>
<protein>
    <submittedName>
        <fullName evidence="1">Uncharacterized protein</fullName>
    </submittedName>
</protein>
<comment type="caution">
    <text evidence="1">The sequence shown here is derived from an EMBL/GenBank/DDBJ whole genome shotgun (WGS) entry which is preliminary data.</text>
</comment>